<dbReference type="EMBL" id="CP051139">
    <property type="protein sequence ID" value="QIW96085.1"/>
    <property type="molecule type" value="Genomic_DNA"/>
</dbReference>
<feature type="region of interest" description="Disordered" evidence="1">
    <location>
        <begin position="115"/>
        <end position="137"/>
    </location>
</feature>
<sequence>MPPITVPALLGYVYGRSQQLADLAAPILNSARSQPRDANPSLNSITARDTTYKYGQGSSPAASFNNAGYLALFAILGTAMVIASIWFFFWAKNGGFHWRETDWDDYKSTVLRRKGPDGRTLSNATKSTKLGGGSSIAGTQHHKWQKQLARSVVGYDEKGRKGVMAKRGFAGTHSITYSDDYMTETFGTKSVTDEMTEINTEYNGGATHSKRYKDRDMQDYKKEKPARVGGINRVADGSHFDTTNTDRSDAYTEASEEPMLPKAARDGGRERKDAERKAKEEAARMERRWKREAEAAAAALAREHDAPPPPAHRKSAVPSVKPGSSKPRRSESRSTSPKKRDFSYQIGPESEVLSTAYTGSTRTASYYDAYRPKHDGYSTDGERRTRQPSPKKTRGREGGYRRGADSDFD</sequence>
<feature type="compositionally biased region" description="Basic and acidic residues" evidence="1">
    <location>
        <begin position="236"/>
        <end position="250"/>
    </location>
</feature>
<feature type="compositionally biased region" description="Polar residues" evidence="1">
    <location>
        <begin position="352"/>
        <end position="364"/>
    </location>
</feature>
<protein>
    <submittedName>
        <fullName evidence="3">Uncharacterized protein</fullName>
    </submittedName>
</protein>
<keyword evidence="2" id="KW-1133">Transmembrane helix</keyword>
<dbReference type="Proteomes" id="UP000503462">
    <property type="component" value="Chromosome 1"/>
</dbReference>
<feature type="compositionally biased region" description="Basic and acidic residues" evidence="1">
    <location>
        <begin position="215"/>
        <end position="226"/>
    </location>
</feature>
<name>A0A6H0XN05_9PEZI</name>
<gene>
    <name evidence="3" type="ORF">AMS68_001603</name>
</gene>
<feature type="compositionally biased region" description="Basic and acidic residues" evidence="1">
    <location>
        <begin position="395"/>
        <end position="409"/>
    </location>
</feature>
<dbReference type="AlphaFoldDB" id="A0A6H0XN05"/>
<organism evidence="3 4">
    <name type="scientific">Peltaster fructicola</name>
    <dbReference type="NCBI Taxonomy" id="286661"/>
    <lineage>
        <taxon>Eukaryota</taxon>
        <taxon>Fungi</taxon>
        <taxon>Dikarya</taxon>
        <taxon>Ascomycota</taxon>
        <taxon>Pezizomycotina</taxon>
        <taxon>Dothideomycetes</taxon>
        <taxon>Dothideomycetes incertae sedis</taxon>
        <taxon>Peltaster</taxon>
    </lineage>
</organism>
<evidence type="ECO:0000256" key="2">
    <source>
        <dbReference type="SAM" id="Phobius"/>
    </source>
</evidence>
<accession>A0A6H0XN05</accession>
<feature type="transmembrane region" description="Helical" evidence="2">
    <location>
        <begin position="67"/>
        <end position="89"/>
    </location>
</feature>
<keyword evidence="2" id="KW-0472">Membrane</keyword>
<evidence type="ECO:0000313" key="3">
    <source>
        <dbReference type="EMBL" id="QIW96085.1"/>
    </source>
</evidence>
<dbReference type="OrthoDB" id="5393404at2759"/>
<evidence type="ECO:0000256" key="1">
    <source>
        <dbReference type="SAM" id="MobiDB-lite"/>
    </source>
</evidence>
<evidence type="ECO:0000313" key="4">
    <source>
        <dbReference type="Proteomes" id="UP000503462"/>
    </source>
</evidence>
<keyword evidence="2" id="KW-0812">Transmembrane</keyword>
<keyword evidence="4" id="KW-1185">Reference proteome</keyword>
<reference evidence="3 4" key="1">
    <citation type="journal article" date="2016" name="Sci. Rep.">
        <title>Peltaster fructicola genome reveals evolution from an invasive phytopathogen to an ectophytic parasite.</title>
        <authorList>
            <person name="Xu C."/>
            <person name="Chen H."/>
            <person name="Gleason M.L."/>
            <person name="Xu J.R."/>
            <person name="Liu H."/>
            <person name="Zhang R."/>
            <person name="Sun G."/>
        </authorList>
    </citation>
    <scope>NUCLEOTIDE SEQUENCE [LARGE SCALE GENOMIC DNA]</scope>
    <source>
        <strain evidence="3 4">LNHT1506</strain>
    </source>
</reference>
<feature type="compositionally biased region" description="Basic and acidic residues" evidence="1">
    <location>
        <begin position="328"/>
        <end position="342"/>
    </location>
</feature>
<proteinExistence type="predicted"/>
<feature type="region of interest" description="Disordered" evidence="1">
    <location>
        <begin position="215"/>
        <end position="409"/>
    </location>
</feature>
<feature type="compositionally biased region" description="Basic and acidic residues" evidence="1">
    <location>
        <begin position="263"/>
        <end position="294"/>
    </location>
</feature>
<feature type="compositionally biased region" description="Basic and acidic residues" evidence="1">
    <location>
        <begin position="370"/>
        <end position="385"/>
    </location>
</feature>